<name>A0A3B6VJZ9_BRAPL</name>
<reference evidence="1 2" key="1">
    <citation type="journal article" date="2013" name="Genome Announc.">
        <title>Complete Genome Sequence of the Porcine Strain Brachyspira pilosicoli P43/6/78(T.).</title>
        <authorList>
            <person name="Lin C."/>
            <person name="den Bakker H.C."/>
            <person name="Suzuki H."/>
            <person name="Lefebure T."/>
            <person name="Ponnala L."/>
            <person name="Sun Q."/>
            <person name="Stanhope M.J."/>
            <person name="Wiedmann M."/>
            <person name="Duhamel G.E."/>
        </authorList>
    </citation>
    <scope>NUCLEOTIDE SEQUENCE [LARGE SCALE GENOMIC DNA]</scope>
    <source>
        <strain evidence="1 2">P43/6/78</strain>
    </source>
</reference>
<gene>
    <name evidence="1" type="ORF">BPP43_04935</name>
</gene>
<dbReference type="RefSeq" id="WP_013244967.1">
    <property type="nucleotide sequence ID" value="NC_019908.1"/>
</dbReference>
<evidence type="ECO:0000313" key="2">
    <source>
        <dbReference type="Proteomes" id="UP000010793"/>
    </source>
</evidence>
<dbReference type="EMBL" id="CP002873">
    <property type="protein sequence ID" value="AGA66251.1"/>
    <property type="molecule type" value="Genomic_DNA"/>
</dbReference>
<dbReference type="NCBIfam" id="NF040734">
    <property type="entry name" value="CC-COOH_SaoC"/>
    <property type="match status" value="1"/>
</dbReference>
<proteinExistence type="predicted"/>
<sequence length="151" mass="17477">MLRMLFVLCFFVFISCNDKNYNTEYIKNAEGINNKELYKEYIKKYSDKELLTFLEGDLNGDNINDLIIIYKESEYSNKLIGIYKDSNKILMTTPIPAPIENYTIKFYNIDEKVPNEILVSGKKGASIGFAVYRLENGELISLFENGMEKCC</sequence>
<dbReference type="GeneID" id="56440594"/>
<evidence type="ECO:0000313" key="1">
    <source>
        <dbReference type="EMBL" id="AGA66251.1"/>
    </source>
</evidence>
<accession>A0A3B6VJZ9</accession>
<keyword evidence="1" id="KW-0449">Lipoprotein</keyword>
<dbReference type="KEGG" id="bpip:BPP43_04935"/>
<dbReference type="AlphaFoldDB" id="A0A3B6VJZ9"/>
<dbReference type="Proteomes" id="UP000010793">
    <property type="component" value="Chromosome"/>
</dbReference>
<dbReference type="PROSITE" id="PS51257">
    <property type="entry name" value="PROKAR_LIPOPROTEIN"/>
    <property type="match status" value="1"/>
</dbReference>
<organism evidence="1 2">
    <name type="scientific">Brachyspira pilosicoli P43/6/78</name>
    <dbReference type="NCBI Taxonomy" id="1042417"/>
    <lineage>
        <taxon>Bacteria</taxon>
        <taxon>Pseudomonadati</taxon>
        <taxon>Spirochaetota</taxon>
        <taxon>Spirochaetia</taxon>
        <taxon>Brachyspirales</taxon>
        <taxon>Brachyspiraceae</taxon>
        <taxon>Brachyspira</taxon>
    </lineage>
</organism>
<protein>
    <submittedName>
        <fullName evidence="1">Lipoprotein</fullName>
    </submittedName>
</protein>
<keyword evidence="2" id="KW-1185">Reference proteome</keyword>